<evidence type="ECO:0000313" key="2">
    <source>
        <dbReference type="Proteomes" id="UP001165121"/>
    </source>
</evidence>
<gene>
    <name evidence="1" type="ORF">Pfra01_002478200</name>
</gene>
<keyword evidence="2" id="KW-1185">Reference proteome</keyword>
<dbReference type="AlphaFoldDB" id="A0A9W6YBK2"/>
<dbReference type="Proteomes" id="UP001165121">
    <property type="component" value="Unassembled WGS sequence"/>
</dbReference>
<accession>A0A9W6YBK2</accession>
<evidence type="ECO:0000313" key="1">
    <source>
        <dbReference type="EMBL" id="GMF57845.1"/>
    </source>
</evidence>
<name>A0A9W6YBK2_9STRA</name>
<organism evidence="1 2">
    <name type="scientific">Phytophthora fragariaefolia</name>
    <dbReference type="NCBI Taxonomy" id="1490495"/>
    <lineage>
        <taxon>Eukaryota</taxon>
        <taxon>Sar</taxon>
        <taxon>Stramenopiles</taxon>
        <taxon>Oomycota</taxon>
        <taxon>Peronosporomycetes</taxon>
        <taxon>Peronosporales</taxon>
        <taxon>Peronosporaceae</taxon>
        <taxon>Phytophthora</taxon>
    </lineage>
</organism>
<dbReference type="EMBL" id="BSXT01004426">
    <property type="protein sequence ID" value="GMF57845.1"/>
    <property type="molecule type" value="Genomic_DNA"/>
</dbReference>
<proteinExistence type="predicted"/>
<reference evidence="1" key="1">
    <citation type="submission" date="2023-04" db="EMBL/GenBank/DDBJ databases">
        <title>Phytophthora fragariaefolia NBRC 109709.</title>
        <authorList>
            <person name="Ichikawa N."/>
            <person name="Sato H."/>
            <person name="Tonouchi N."/>
        </authorList>
    </citation>
    <scope>NUCLEOTIDE SEQUENCE</scope>
    <source>
        <strain evidence="1">NBRC 109709</strain>
    </source>
</reference>
<sequence length="67" mass="7670">MDLSRREDLDLTPNEVDLGRDGCIELPQHVSWNKDDVANVKDEVGASRARWNVRPDGMPYQMGCQIR</sequence>
<comment type="caution">
    <text evidence="1">The sequence shown here is derived from an EMBL/GenBank/DDBJ whole genome shotgun (WGS) entry which is preliminary data.</text>
</comment>
<protein>
    <submittedName>
        <fullName evidence="1">Unnamed protein product</fullName>
    </submittedName>
</protein>